<dbReference type="FunFam" id="1.10.10.10:FF:000214">
    <property type="entry name" value="Methylated-DNA--protein-cysteine methyltransferase"/>
    <property type="match status" value="1"/>
</dbReference>
<sequence length="189" mass="20976">MILLVFSLKSLILLAFYQKAKQTKVKFAQNFKFQGVNVSKAYLKSPIGILEIVASENGICEINFVDKFEKVAVKDENLKLCLDELEAYFKGELKKFSVRLDVKTTKFRAKIYDVLQKVPYGETTTYAALALAAGHKNAYRAAGSANAKNPVPIIIPCHRVLSHSGLGGYSGGEGLPTKIWLLEHEAKHK</sequence>
<feature type="domain" description="Methylated-DNA-[protein]-cysteine S-methyltransferase DNA binding" evidence="10">
    <location>
        <begin position="107"/>
        <end position="186"/>
    </location>
</feature>
<keyword evidence="4 9" id="KW-0489">Methyltransferase</keyword>
<dbReference type="GO" id="GO:0006307">
    <property type="term" value="P:DNA alkylation repair"/>
    <property type="evidence" value="ECO:0007669"/>
    <property type="project" value="UniProtKB-UniRule"/>
</dbReference>
<comment type="miscellaneous">
    <text evidence="9">This enzyme catalyzes only one turnover and therefore is not strictly catalytic. According to one definition, an enzyme is a biocatalyst that acts repeatedly and over many reaction cycles.</text>
</comment>
<dbReference type="InterPro" id="IPR023546">
    <property type="entry name" value="MGMT"/>
</dbReference>
<dbReference type="InterPro" id="IPR036388">
    <property type="entry name" value="WH-like_DNA-bd_sf"/>
</dbReference>
<dbReference type="InterPro" id="IPR036217">
    <property type="entry name" value="MethylDNA_cys_MeTrfase_DNAb"/>
</dbReference>
<dbReference type="InterPro" id="IPR001497">
    <property type="entry name" value="MethylDNA_cys_MeTrfase_AS"/>
</dbReference>
<dbReference type="EC" id="2.1.1.63" evidence="9"/>
<dbReference type="EMBL" id="ANNJ01000012">
    <property type="protein sequence ID" value="ERJ31466.1"/>
    <property type="molecule type" value="Genomic_DNA"/>
</dbReference>
<dbReference type="InterPro" id="IPR036631">
    <property type="entry name" value="MGMT_N_sf"/>
</dbReference>
<dbReference type="PANTHER" id="PTHR10815:SF5">
    <property type="entry name" value="METHYLATED-DNA--PROTEIN-CYSTEINE METHYLTRANSFERASE"/>
    <property type="match status" value="1"/>
</dbReference>
<comment type="catalytic activity">
    <reaction evidence="1 9">
        <text>a 4-O-methyl-thymidine in DNA + L-cysteinyl-[protein] = a thymidine in DNA + S-methyl-L-cysteinyl-[protein]</text>
        <dbReference type="Rhea" id="RHEA:53428"/>
        <dbReference type="Rhea" id="RHEA-COMP:10131"/>
        <dbReference type="Rhea" id="RHEA-COMP:10132"/>
        <dbReference type="Rhea" id="RHEA-COMP:13555"/>
        <dbReference type="Rhea" id="RHEA-COMP:13556"/>
        <dbReference type="ChEBI" id="CHEBI:29950"/>
        <dbReference type="ChEBI" id="CHEBI:82612"/>
        <dbReference type="ChEBI" id="CHEBI:137386"/>
        <dbReference type="ChEBI" id="CHEBI:137387"/>
        <dbReference type="EC" id="2.1.1.63"/>
    </reaction>
</comment>
<reference evidence="12 13" key="1">
    <citation type="journal article" date="2013" name="BMC Genomics">
        <title>Comparative genomics of Campylobacter concisus isolates reveals genetic diversity and provides insights into disease association.</title>
        <authorList>
            <person name="Deshpande N.P."/>
            <person name="Kaakoush N.O."/>
            <person name="Wilkins M.R."/>
            <person name="Mitchell H.M."/>
        </authorList>
    </citation>
    <scope>NUCLEOTIDE SEQUENCE [LARGE SCALE GENOMIC DNA]</scope>
    <source>
        <strain evidence="12 13">UNSW2</strain>
    </source>
</reference>
<dbReference type="Proteomes" id="UP000016625">
    <property type="component" value="Unassembled WGS sequence"/>
</dbReference>
<evidence type="ECO:0000313" key="12">
    <source>
        <dbReference type="EMBL" id="ERJ31466.1"/>
    </source>
</evidence>
<evidence type="ECO:0000313" key="13">
    <source>
        <dbReference type="Proteomes" id="UP000016625"/>
    </source>
</evidence>
<dbReference type="GO" id="GO:0003908">
    <property type="term" value="F:methylated-DNA-[protein]-cysteine S-methyltransferase activity"/>
    <property type="evidence" value="ECO:0007669"/>
    <property type="project" value="UniProtKB-UniRule"/>
</dbReference>
<dbReference type="PANTHER" id="PTHR10815">
    <property type="entry name" value="METHYLATED-DNA--PROTEIN-CYSTEINE METHYLTRANSFERASE"/>
    <property type="match status" value="1"/>
</dbReference>
<evidence type="ECO:0000256" key="3">
    <source>
        <dbReference type="ARBA" id="ARBA00022490"/>
    </source>
</evidence>
<dbReference type="CDD" id="cd06445">
    <property type="entry name" value="ATase"/>
    <property type="match status" value="1"/>
</dbReference>
<evidence type="ECO:0000256" key="4">
    <source>
        <dbReference type="ARBA" id="ARBA00022603"/>
    </source>
</evidence>
<gene>
    <name evidence="12" type="ORF">UNSW2_626</name>
</gene>
<dbReference type="SUPFAM" id="SSF53155">
    <property type="entry name" value="Methylated DNA-protein cysteine methyltransferase domain"/>
    <property type="match status" value="1"/>
</dbReference>
<organism evidence="12 13">
    <name type="scientific">Campylobacter concisus UNSW2</name>
    <dbReference type="NCBI Taxonomy" id="1242965"/>
    <lineage>
        <taxon>Bacteria</taxon>
        <taxon>Pseudomonadati</taxon>
        <taxon>Campylobacterota</taxon>
        <taxon>Epsilonproteobacteria</taxon>
        <taxon>Campylobacterales</taxon>
        <taxon>Campylobacteraceae</taxon>
        <taxon>Campylobacter</taxon>
    </lineage>
</organism>
<evidence type="ECO:0000259" key="10">
    <source>
        <dbReference type="Pfam" id="PF01035"/>
    </source>
</evidence>
<dbReference type="InterPro" id="IPR008332">
    <property type="entry name" value="MethylG_MeTrfase_N"/>
</dbReference>
<dbReference type="GO" id="GO:0005737">
    <property type="term" value="C:cytoplasm"/>
    <property type="evidence" value="ECO:0007669"/>
    <property type="project" value="UniProtKB-SubCell"/>
</dbReference>
<evidence type="ECO:0000256" key="9">
    <source>
        <dbReference type="HAMAP-Rule" id="MF_00772"/>
    </source>
</evidence>
<comment type="function">
    <text evidence="9">Involved in the cellular defense against the biological effects of O6-methylguanine (O6-MeG) and O4-methylthymine (O4-MeT) in DNA. Repairs the methylated nucleobase in DNA by stoichiometrically transferring the methyl group to a cysteine residue in the enzyme. This is a suicide reaction: the enzyme is irreversibly inactivated.</text>
</comment>
<proteinExistence type="inferred from homology"/>
<feature type="active site" description="Nucleophile; methyl group acceptor" evidence="9">
    <location>
        <position position="157"/>
    </location>
</feature>
<dbReference type="HAMAP" id="MF_00772">
    <property type="entry name" value="OGT"/>
    <property type="match status" value="1"/>
</dbReference>
<dbReference type="Gene3D" id="1.10.10.10">
    <property type="entry name" value="Winged helix-like DNA-binding domain superfamily/Winged helix DNA-binding domain"/>
    <property type="match status" value="1"/>
</dbReference>
<evidence type="ECO:0000256" key="1">
    <source>
        <dbReference type="ARBA" id="ARBA00001286"/>
    </source>
</evidence>
<keyword evidence="3 9" id="KW-0963">Cytoplasm</keyword>
<dbReference type="AlphaFoldDB" id="U2F4K6"/>
<comment type="caution">
    <text evidence="12">The sequence shown here is derived from an EMBL/GenBank/DDBJ whole genome shotgun (WGS) entry which is preliminary data.</text>
</comment>
<comment type="similarity">
    <text evidence="2 9">Belongs to the MGMT family.</text>
</comment>
<dbReference type="Gene3D" id="3.30.160.70">
    <property type="entry name" value="Methylated DNA-protein cysteine methyltransferase domain"/>
    <property type="match status" value="1"/>
</dbReference>
<evidence type="ECO:0000256" key="6">
    <source>
        <dbReference type="ARBA" id="ARBA00022763"/>
    </source>
</evidence>
<evidence type="ECO:0000256" key="2">
    <source>
        <dbReference type="ARBA" id="ARBA00008711"/>
    </source>
</evidence>
<comment type="catalytic activity">
    <reaction evidence="8 9">
        <text>a 6-O-methyl-2'-deoxyguanosine in DNA + L-cysteinyl-[protein] = S-methyl-L-cysteinyl-[protein] + a 2'-deoxyguanosine in DNA</text>
        <dbReference type="Rhea" id="RHEA:24000"/>
        <dbReference type="Rhea" id="RHEA-COMP:10131"/>
        <dbReference type="Rhea" id="RHEA-COMP:10132"/>
        <dbReference type="Rhea" id="RHEA-COMP:11367"/>
        <dbReference type="Rhea" id="RHEA-COMP:11368"/>
        <dbReference type="ChEBI" id="CHEBI:29950"/>
        <dbReference type="ChEBI" id="CHEBI:82612"/>
        <dbReference type="ChEBI" id="CHEBI:85445"/>
        <dbReference type="ChEBI" id="CHEBI:85448"/>
        <dbReference type="EC" id="2.1.1.63"/>
    </reaction>
</comment>
<keyword evidence="7 9" id="KW-0234">DNA repair</keyword>
<dbReference type="GO" id="GO:0032259">
    <property type="term" value="P:methylation"/>
    <property type="evidence" value="ECO:0007669"/>
    <property type="project" value="UniProtKB-KW"/>
</dbReference>
<dbReference type="PATRIC" id="fig|1242965.3.peg.1430"/>
<comment type="subcellular location">
    <subcellularLocation>
        <location evidence="9">Cytoplasm</location>
    </subcellularLocation>
</comment>
<dbReference type="Pfam" id="PF02870">
    <property type="entry name" value="Methyltransf_1N"/>
    <property type="match status" value="1"/>
</dbReference>
<accession>U2F4K6</accession>
<dbReference type="Pfam" id="PF01035">
    <property type="entry name" value="DNA_binding_1"/>
    <property type="match status" value="1"/>
</dbReference>
<keyword evidence="6 9" id="KW-0227">DNA damage</keyword>
<evidence type="ECO:0000256" key="5">
    <source>
        <dbReference type="ARBA" id="ARBA00022679"/>
    </source>
</evidence>
<feature type="domain" description="Methylguanine DNA methyltransferase ribonuclease-like" evidence="11">
    <location>
        <begin position="40"/>
        <end position="101"/>
    </location>
</feature>
<dbReference type="PROSITE" id="PS00374">
    <property type="entry name" value="MGMT"/>
    <property type="match status" value="1"/>
</dbReference>
<evidence type="ECO:0000259" key="11">
    <source>
        <dbReference type="Pfam" id="PF02870"/>
    </source>
</evidence>
<keyword evidence="5 9" id="KW-0808">Transferase</keyword>
<evidence type="ECO:0000256" key="7">
    <source>
        <dbReference type="ARBA" id="ARBA00023204"/>
    </source>
</evidence>
<name>U2F4K6_9BACT</name>
<protein>
    <recommendedName>
        <fullName evidence="9">Methylated-DNA--protein-cysteine methyltransferase</fullName>
        <ecNumber evidence="9">2.1.1.63</ecNumber>
    </recommendedName>
    <alternativeName>
        <fullName evidence="9">6-O-methylguanine-DNA methyltransferase</fullName>
        <shortName evidence="9">MGMT</shortName>
    </alternativeName>
    <alternativeName>
        <fullName evidence="9">O-6-methylguanine-DNA-alkyltransferase</fullName>
    </alternativeName>
</protein>
<dbReference type="NCBIfam" id="TIGR00589">
    <property type="entry name" value="ogt"/>
    <property type="match status" value="1"/>
</dbReference>
<evidence type="ECO:0000256" key="8">
    <source>
        <dbReference type="ARBA" id="ARBA00049348"/>
    </source>
</evidence>
<dbReference type="InterPro" id="IPR014048">
    <property type="entry name" value="MethylDNA_cys_MeTrfase_DNA-bd"/>
</dbReference>
<dbReference type="SUPFAM" id="SSF46767">
    <property type="entry name" value="Methylated DNA-protein cysteine methyltransferase, C-terminal domain"/>
    <property type="match status" value="1"/>
</dbReference>